<dbReference type="Proteomes" id="UP001321741">
    <property type="component" value="Chromosome"/>
</dbReference>
<evidence type="ECO:0000313" key="2">
    <source>
        <dbReference type="Proteomes" id="UP001321741"/>
    </source>
</evidence>
<protein>
    <recommendedName>
        <fullName evidence="3">Maltose O-acetyltransferase</fullName>
    </recommendedName>
</protein>
<organism evidence="1 2">
    <name type="scientific">Lactobacillus xylocopicola</name>
    <dbReference type="NCBI Taxonomy" id="2976676"/>
    <lineage>
        <taxon>Bacteria</taxon>
        <taxon>Bacillati</taxon>
        <taxon>Bacillota</taxon>
        <taxon>Bacilli</taxon>
        <taxon>Lactobacillales</taxon>
        <taxon>Lactobacillaceae</taxon>
        <taxon>Lactobacillus</taxon>
    </lineage>
</organism>
<keyword evidence="2" id="KW-1185">Reference proteome</keyword>
<name>A0ABM8BIK8_9LACO</name>
<evidence type="ECO:0008006" key="3">
    <source>
        <dbReference type="Google" id="ProtNLM"/>
    </source>
</evidence>
<gene>
    <name evidence="1" type="ORF">KIM322_12010</name>
</gene>
<evidence type="ECO:0000313" key="1">
    <source>
        <dbReference type="EMBL" id="BDR60940.1"/>
    </source>
</evidence>
<dbReference type="EMBL" id="AP026803">
    <property type="protein sequence ID" value="BDR60940.1"/>
    <property type="molecule type" value="Genomic_DNA"/>
</dbReference>
<proteinExistence type="predicted"/>
<accession>A0ABM8BIK8</accession>
<reference evidence="1 2" key="1">
    <citation type="journal article" date="2023" name="Microbiol. Spectr.">
        <title>Symbiosis of Carpenter Bees with Uncharacterized Lactic Acid Bacteria Showing NAD Auxotrophy.</title>
        <authorList>
            <person name="Kawasaki S."/>
            <person name="Ozawa K."/>
            <person name="Mori T."/>
            <person name="Yamamoto A."/>
            <person name="Ito M."/>
            <person name="Ohkuma M."/>
            <person name="Sakamoto M."/>
            <person name="Matsutani M."/>
        </authorList>
    </citation>
    <scope>NUCLEOTIDE SEQUENCE [LARGE SCALE GENOMIC DNA]</scope>
    <source>
        <strain evidence="1 2">Kim32-2</strain>
    </source>
</reference>
<sequence length="40" mass="4687">MKNSQPTDKEYKKMLAGELYRADRIKPENRSIHGKIIAQK</sequence>